<proteinExistence type="predicted"/>
<dbReference type="AlphaFoldDB" id="A0A6G0W194"/>
<name>A0A6G0W194_APHCR</name>
<dbReference type="Proteomes" id="UP000478052">
    <property type="component" value="Unassembled WGS sequence"/>
</dbReference>
<evidence type="ECO:0000313" key="2">
    <source>
        <dbReference type="Proteomes" id="UP000478052"/>
    </source>
</evidence>
<comment type="caution">
    <text evidence="1">The sequence shown here is derived from an EMBL/GenBank/DDBJ whole genome shotgun (WGS) entry which is preliminary data.</text>
</comment>
<organism evidence="1 2">
    <name type="scientific">Aphis craccivora</name>
    <name type="common">Cowpea aphid</name>
    <dbReference type="NCBI Taxonomy" id="307492"/>
    <lineage>
        <taxon>Eukaryota</taxon>
        <taxon>Metazoa</taxon>
        <taxon>Ecdysozoa</taxon>
        <taxon>Arthropoda</taxon>
        <taxon>Hexapoda</taxon>
        <taxon>Insecta</taxon>
        <taxon>Pterygota</taxon>
        <taxon>Neoptera</taxon>
        <taxon>Paraneoptera</taxon>
        <taxon>Hemiptera</taxon>
        <taxon>Sternorrhyncha</taxon>
        <taxon>Aphidomorpha</taxon>
        <taxon>Aphidoidea</taxon>
        <taxon>Aphididae</taxon>
        <taxon>Aphidini</taxon>
        <taxon>Aphis</taxon>
        <taxon>Aphis</taxon>
    </lineage>
</organism>
<accession>A0A6G0W194</accession>
<dbReference type="OrthoDB" id="6612923at2759"/>
<protein>
    <recommendedName>
        <fullName evidence="3">DUF4806 domain-containing protein</fullName>
    </recommendedName>
</protein>
<keyword evidence="2" id="KW-1185">Reference proteome</keyword>
<dbReference type="PANTHER" id="PTHR33053">
    <property type="entry name" value="PROTEIN, PUTATIVE-RELATED"/>
    <property type="match status" value="1"/>
</dbReference>
<dbReference type="PANTHER" id="PTHR33053:SF24">
    <property type="entry name" value="TRANSPOSASE DOMAIN-CONTAINING PROTEIN"/>
    <property type="match status" value="1"/>
</dbReference>
<evidence type="ECO:0008006" key="3">
    <source>
        <dbReference type="Google" id="ProtNLM"/>
    </source>
</evidence>
<dbReference type="EMBL" id="VUJU01009584">
    <property type="protein sequence ID" value="KAF0719223.1"/>
    <property type="molecule type" value="Genomic_DNA"/>
</dbReference>
<evidence type="ECO:0000313" key="1">
    <source>
        <dbReference type="EMBL" id="KAF0719223.1"/>
    </source>
</evidence>
<gene>
    <name evidence="1" type="ORF">FWK35_00028163</name>
</gene>
<sequence>MQMSKSSRYRRRKKAAQCISTLFPSSSEDDESNFILSGSTQQNPLANISPTQINSDNNITISNLLYSEEDDNCSGCNSDVECSDKNDDTLYNTTTKSDSGLEFILASWAIRHNITHSALNDLLTNLTKYSEFKHLPKDSRTLLKTPTTTTVIKTIKGGVYHHFGIGREIENLVRYNKDSIPSTLLLKVGIDGLPITKNPPSQMWPILGYFSNLPIKKHDIFIIGAYYGKPKPEDCNEFLEDFVNELCHLINVGAMCGNKRVKIVLEALICDSPAKSFIFNVKGHTAKNACVRCQTLGEYDNNRVYFPHLHSPLRTHHGFISYSDSNYHLGCSILTKIPEFDLVHCIPFDYMHCICIGIMKKLLMFWNGGVKRHKLALPNSLISVLDKRLNKIGQYIPIEFQRAPNENSRLHPLRDASRWKATELRQILLYTGMVIFTDIINKEVYDHFLELCVSIRLLLTNNISNNFIDYAKEVLHYFVTSFANIYGKSYMSHNVHIIQHLADDVKKYGSLNNFSAFSFENYIQPLKKKLRSGAKPLQQLVRRYSEDRIFQTNKVEPNLYTGPLKPCPSQILNIHAASKLSHLQSWMINDIKEKLMHLPDNNTTSIVIPLLHLQSIECKSWSVVLFLETNEIQHVPDIWMVKSDLCWFPYLKNKESQIWSEQSSEESEDDSAPAKKIKLISNEMKEYNLELPKIPLFPIPNSTAVDSNFTINEKCDIPNEAINSSNSADDIEILENSAVDTLTEFINEATETDFLIENNEIVNAADLIMTDNTLNEPSVATKVCDKDCNSNLISVIEKNNKYYKSTLKQMSLQMVLLANSNARIFDNTDSLMHKENLKICAYDLLQKSYILMKVGTLTLSAATREAIKLCFEYSILSMLSLKGKTKKRFVDLQLFAVIYESLSGLRTIPADEQKFMSVLDNYIRHSPKAPID</sequence>
<reference evidence="1 2" key="1">
    <citation type="submission" date="2019-08" db="EMBL/GenBank/DDBJ databases">
        <title>Whole genome of Aphis craccivora.</title>
        <authorList>
            <person name="Voronova N.V."/>
            <person name="Shulinski R.S."/>
            <person name="Bandarenka Y.V."/>
            <person name="Zhorov D.G."/>
            <person name="Warner D."/>
        </authorList>
    </citation>
    <scope>NUCLEOTIDE SEQUENCE [LARGE SCALE GENOMIC DNA]</scope>
    <source>
        <strain evidence="1">180601</strain>
        <tissue evidence="1">Whole Body</tissue>
    </source>
</reference>